<feature type="active site" evidence="1">
    <location>
        <position position="172"/>
    </location>
</feature>
<dbReference type="PANTHER" id="PTHR13504">
    <property type="entry name" value="FIDO DOMAIN-CONTAINING PROTEIN DDB_G0283145"/>
    <property type="match status" value="1"/>
</dbReference>
<protein>
    <submittedName>
        <fullName evidence="4">Fic/DOC family protein</fullName>
    </submittedName>
</protein>
<name>A0A285MVK7_9FLAO</name>
<evidence type="ECO:0000313" key="4">
    <source>
        <dbReference type="EMBL" id="SNZ01229.1"/>
    </source>
</evidence>
<dbReference type="Pfam" id="PF02661">
    <property type="entry name" value="Fic"/>
    <property type="match status" value="1"/>
</dbReference>
<dbReference type="RefSeq" id="WP_097046691.1">
    <property type="nucleotide sequence ID" value="NZ_OBEH01000005.1"/>
</dbReference>
<evidence type="ECO:0000256" key="1">
    <source>
        <dbReference type="PIRSR" id="PIRSR640198-1"/>
    </source>
</evidence>
<feature type="binding site" evidence="2">
    <location>
        <begin position="176"/>
        <end position="183"/>
    </location>
    <ligand>
        <name>ATP</name>
        <dbReference type="ChEBI" id="CHEBI:30616"/>
    </ligand>
</feature>
<gene>
    <name evidence="4" type="ORF">SAMN06265377_3066</name>
</gene>
<dbReference type="Gene3D" id="1.10.3290.10">
    <property type="entry name" value="Fido-like domain"/>
    <property type="match status" value="1"/>
</dbReference>
<dbReference type="AlphaFoldDB" id="A0A285MVK7"/>
<organism evidence="4 5">
    <name type="scientific">Flagellimonas pacifica</name>
    <dbReference type="NCBI Taxonomy" id="1247520"/>
    <lineage>
        <taxon>Bacteria</taxon>
        <taxon>Pseudomonadati</taxon>
        <taxon>Bacteroidota</taxon>
        <taxon>Flavobacteriia</taxon>
        <taxon>Flavobacteriales</taxon>
        <taxon>Flavobacteriaceae</taxon>
        <taxon>Flagellimonas</taxon>
    </lineage>
</organism>
<dbReference type="Proteomes" id="UP000219048">
    <property type="component" value="Unassembled WGS sequence"/>
</dbReference>
<keyword evidence="2" id="KW-0067">ATP-binding</keyword>
<evidence type="ECO:0000259" key="3">
    <source>
        <dbReference type="PROSITE" id="PS51459"/>
    </source>
</evidence>
<dbReference type="InterPro" id="IPR036597">
    <property type="entry name" value="Fido-like_dom_sf"/>
</dbReference>
<evidence type="ECO:0000313" key="5">
    <source>
        <dbReference type="Proteomes" id="UP000219048"/>
    </source>
</evidence>
<dbReference type="OrthoDB" id="9814400at2"/>
<dbReference type="EMBL" id="OBEH01000005">
    <property type="protein sequence ID" value="SNZ01229.1"/>
    <property type="molecule type" value="Genomic_DNA"/>
</dbReference>
<feature type="domain" description="Fido" evidence="3">
    <location>
        <begin position="92"/>
        <end position="229"/>
    </location>
</feature>
<dbReference type="InterPro" id="IPR040198">
    <property type="entry name" value="Fido_containing"/>
</dbReference>
<evidence type="ECO:0000256" key="2">
    <source>
        <dbReference type="PIRSR" id="PIRSR640198-2"/>
    </source>
</evidence>
<keyword evidence="2" id="KW-0547">Nucleotide-binding</keyword>
<dbReference type="SUPFAM" id="SSF140931">
    <property type="entry name" value="Fic-like"/>
    <property type="match status" value="1"/>
</dbReference>
<reference evidence="5" key="1">
    <citation type="submission" date="2017-09" db="EMBL/GenBank/DDBJ databases">
        <authorList>
            <person name="Varghese N."/>
            <person name="Submissions S."/>
        </authorList>
    </citation>
    <scope>NUCLEOTIDE SEQUENCE [LARGE SCALE GENOMIC DNA]</scope>
    <source>
        <strain evidence="5">DSM 25885</strain>
    </source>
</reference>
<accession>A0A285MVK7</accession>
<proteinExistence type="predicted"/>
<keyword evidence="5" id="KW-1185">Reference proteome</keyword>
<sequence>MEILKEVTRFRNEFYHSQFNTPQLLKIVTNLRLDWGINEMSDSEKFDIGVTKPFILKGVSHSESKLKSNSKLYSYNESAQNLVNSFFVKKKLTIELIQEIHSNILQDGGQFRKQEVIVSDQTSVIETKFVDSLQIEERLLKLIDWFNKELNEATIHPVVLGTMLHYEFVRIHPFMDGNGRLARILTSLVLVSNGYLPPTSKFNNRQYYISALRSSDGGNIEPLIEFVAKRVIISYQRITEQNLRNYE</sequence>
<dbReference type="PROSITE" id="PS51459">
    <property type="entry name" value="FIDO"/>
    <property type="match status" value="1"/>
</dbReference>
<dbReference type="PANTHER" id="PTHR13504:SF38">
    <property type="entry name" value="FIDO DOMAIN-CONTAINING PROTEIN"/>
    <property type="match status" value="1"/>
</dbReference>
<dbReference type="GO" id="GO:0005524">
    <property type="term" value="F:ATP binding"/>
    <property type="evidence" value="ECO:0007669"/>
    <property type="project" value="UniProtKB-KW"/>
</dbReference>
<dbReference type="InterPro" id="IPR003812">
    <property type="entry name" value="Fido"/>
</dbReference>